<reference evidence="8 9" key="1">
    <citation type="submission" date="2014-03" db="EMBL/GenBank/DDBJ databases">
        <title>Draft Genome Sequences of 13 Willow Endophytes.</title>
        <authorList>
            <person name="Gan H.Y."/>
            <person name="Gan H.M."/>
            <person name="Savka M.A."/>
            <person name="Hudson A.O."/>
        </authorList>
    </citation>
    <scope>NUCLEOTIDE SEQUENCE [LARGE SCALE GENOMIC DNA]</scope>
    <source>
        <strain evidence="8 9">RIT293</strain>
    </source>
</reference>
<dbReference type="SUPFAM" id="SSF75005">
    <property type="entry name" value="Arabinanase/levansucrase/invertase"/>
    <property type="match status" value="1"/>
</dbReference>
<evidence type="ECO:0000256" key="4">
    <source>
        <dbReference type="RuleBase" id="RU362110"/>
    </source>
</evidence>
<dbReference type="CDD" id="cd18622">
    <property type="entry name" value="GH32_Inu-like"/>
    <property type="match status" value="1"/>
</dbReference>
<evidence type="ECO:0000256" key="5">
    <source>
        <dbReference type="SAM" id="SignalP"/>
    </source>
</evidence>
<evidence type="ECO:0000256" key="1">
    <source>
        <dbReference type="ARBA" id="ARBA00009902"/>
    </source>
</evidence>
<dbReference type="InterPro" id="IPR013320">
    <property type="entry name" value="ConA-like_dom_sf"/>
</dbReference>
<evidence type="ECO:0000256" key="2">
    <source>
        <dbReference type="ARBA" id="ARBA00022801"/>
    </source>
</evidence>
<dbReference type="Proteomes" id="UP000024001">
    <property type="component" value="Unassembled WGS sequence"/>
</dbReference>
<gene>
    <name evidence="8" type="ORF">BW34_00032</name>
</gene>
<proteinExistence type="inferred from homology"/>
<dbReference type="Gene3D" id="2.115.10.20">
    <property type="entry name" value="Glycosyl hydrolase domain, family 43"/>
    <property type="match status" value="1"/>
</dbReference>
<dbReference type="GO" id="GO:0005737">
    <property type="term" value="C:cytoplasm"/>
    <property type="evidence" value="ECO:0007669"/>
    <property type="project" value="TreeGrafter"/>
</dbReference>
<protein>
    <submittedName>
        <fullName evidence="8">Putative levanase</fullName>
    </submittedName>
</protein>
<dbReference type="SUPFAM" id="SSF49899">
    <property type="entry name" value="Concanavalin A-like lectins/glucanases"/>
    <property type="match status" value="1"/>
</dbReference>
<keyword evidence="3 4" id="KW-0326">Glycosidase</keyword>
<dbReference type="Gene3D" id="2.60.120.560">
    <property type="entry name" value="Exo-inulinase, domain 1"/>
    <property type="match status" value="1"/>
</dbReference>
<feature type="chain" id="PRO_5038718554" evidence="5">
    <location>
        <begin position="20"/>
        <end position="523"/>
    </location>
</feature>
<evidence type="ECO:0000259" key="7">
    <source>
        <dbReference type="Pfam" id="PF08244"/>
    </source>
</evidence>
<keyword evidence="2 4" id="KW-0378">Hydrolase</keyword>
<dbReference type="SMART" id="SM00640">
    <property type="entry name" value="Glyco_32"/>
    <property type="match status" value="1"/>
</dbReference>
<dbReference type="PATRIC" id="fig|273677.3.peg.30"/>
<feature type="domain" description="Glycosyl hydrolase family 32 C-terminal" evidence="7">
    <location>
        <begin position="379"/>
        <end position="515"/>
    </location>
</feature>
<evidence type="ECO:0000256" key="3">
    <source>
        <dbReference type="ARBA" id="ARBA00023295"/>
    </source>
</evidence>
<keyword evidence="5" id="KW-0732">Signal</keyword>
<feature type="signal peptide" evidence="5">
    <location>
        <begin position="1"/>
        <end position="19"/>
    </location>
</feature>
<organism evidence="8 9">
    <name type="scientific">Microbacterium oleivorans</name>
    <dbReference type="NCBI Taxonomy" id="273677"/>
    <lineage>
        <taxon>Bacteria</taxon>
        <taxon>Bacillati</taxon>
        <taxon>Actinomycetota</taxon>
        <taxon>Actinomycetes</taxon>
        <taxon>Micrococcales</taxon>
        <taxon>Microbacteriaceae</taxon>
        <taxon>Microbacterium</taxon>
    </lineage>
</organism>
<dbReference type="AlphaFoldDB" id="A0A031FX19"/>
<dbReference type="InterPro" id="IPR023296">
    <property type="entry name" value="Glyco_hydro_beta-prop_sf"/>
</dbReference>
<comment type="similarity">
    <text evidence="1 4">Belongs to the glycosyl hydrolase 32 family.</text>
</comment>
<evidence type="ECO:0000259" key="6">
    <source>
        <dbReference type="Pfam" id="PF00251"/>
    </source>
</evidence>
<dbReference type="RefSeq" id="WP_235186017.1">
    <property type="nucleotide sequence ID" value="NZ_JFYO01000001.1"/>
</dbReference>
<name>A0A031FX19_9MICO</name>
<dbReference type="InterPro" id="IPR013148">
    <property type="entry name" value="Glyco_hydro_32_N"/>
</dbReference>
<dbReference type="InterPro" id="IPR006311">
    <property type="entry name" value="TAT_signal"/>
</dbReference>
<dbReference type="EMBL" id="JFYO01000001">
    <property type="protein sequence ID" value="EZP29419.1"/>
    <property type="molecule type" value="Genomic_DNA"/>
</dbReference>
<dbReference type="Pfam" id="PF08244">
    <property type="entry name" value="Glyco_hydro_32C"/>
    <property type="match status" value="1"/>
</dbReference>
<dbReference type="PANTHER" id="PTHR42800">
    <property type="entry name" value="EXOINULINASE INUD (AFU_ORTHOLOGUE AFUA_5G00480)"/>
    <property type="match status" value="1"/>
</dbReference>
<dbReference type="PANTHER" id="PTHR42800:SF1">
    <property type="entry name" value="EXOINULINASE INUD (AFU_ORTHOLOGUE AFUA_5G00480)"/>
    <property type="match status" value="1"/>
</dbReference>
<dbReference type="InterPro" id="IPR013189">
    <property type="entry name" value="Glyco_hydro_32_C"/>
</dbReference>
<feature type="domain" description="Glycosyl hydrolase family 32 N-terminal" evidence="6">
    <location>
        <begin position="53"/>
        <end position="353"/>
    </location>
</feature>
<dbReference type="GO" id="GO:0004575">
    <property type="term" value="F:sucrose alpha-glucosidase activity"/>
    <property type="evidence" value="ECO:0007669"/>
    <property type="project" value="TreeGrafter"/>
</dbReference>
<dbReference type="InterPro" id="IPR001362">
    <property type="entry name" value="Glyco_hydro_32"/>
</dbReference>
<dbReference type="eggNOG" id="COG1621">
    <property type="taxonomic scope" value="Bacteria"/>
</dbReference>
<dbReference type="GO" id="GO:0005987">
    <property type="term" value="P:sucrose catabolic process"/>
    <property type="evidence" value="ECO:0007669"/>
    <property type="project" value="TreeGrafter"/>
</dbReference>
<sequence>MTSAISRRSLFAATGVAAAAHVLTPALGSTVEAAELPAARGKGHPASMRPTYHFSVPDNWKNDPQRPIWVNGEYHYYYLYNADYLDGGGGTSWRRATTKDHVSFRDRGVAIPKFTNANGDCWSGSLVVDDRNTAGFGRGAIVALVTQAPEGRQAQYLWYSTDGGRTFRPGGTAPVLANPGTPDFRDPKVIWDDERARWFMANAEGRRIGFYTSPDLHRWTRVGEFSRDDLGLLECPDIFRMTADDGTTRWILGVSANGKSRGLPATYAYWTGRFDGVSFVPDAAEPAWLDHGFDFYGAVTYEHRDASGQIDPTVRHALGWANFWDYPHNTPTLVTDGYNGDDMIVRDLRLVRGSDTYYLASAPTAALRGYAFRQHRLGDVTVNGTRDLNVRSRAYELSCELVWDRGAHPENIGFEVCRAPEGGRHVAAGAFVNGPFTYVNRRPTINPTGGESQAPFDIGGGSLHVRLLVDHASVELFVGDGRVVHSHRAFPLASDDGIRLYSHGGATTFRDLRIRELRAPRRG</sequence>
<dbReference type="PROSITE" id="PS51318">
    <property type="entry name" value="TAT"/>
    <property type="match status" value="1"/>
</dbReference>
<dbReference type="Pfam" id="PF00251">
    <property type="entry name" value="Glyco_hydro_32N"/>
    <property type="match status" value="1"/>
</dbReference>
<evidence type="ECO:0000313" key="8">
    <source>
        <dbReference type="EMBL" id="EZP29419.1"/>
    </source>
</evidence>
<comment type="caution">
    <text evidence="8">The sequence shown here is derived from an EMBL/GenBank/DDBJ whole genome shotgun (WGS) entry which is preliminary data.</text>
</comment>
<accession>A0A031FX19</accession>
<evidence type="ECO:0000313" key="9">
    <source>
        <dbReference type="Proteomes" id="UP000024001"/>
    </source>
</evidence>
<keyword evidence="9" id="KW-1185">Reference proteome</keyword>